<comment type="caution">
    <text evidence="2">The sequence shown here is derived from an EMBL/GenBank/DDBJ whole genome shotgun (WGS) entry which is preliminary data.</text>
</comment>
<keyword evidence="1" id="KW-0472">Membrane</keyword>
<feature type="transmembrane region" description="Helical" evidence="1">
    <location>
        <begin position="77"/>
        <end position="95"/>
    </location>
</feature>
<name>A0A8J7FD03_9GAMM</name>
<dbReference type="Proteomes" id="UP000640333">
    <property type="component" value="Unassembled WGS sequence"/>
</dbReference>
<feature type="transmembrane region" description="Helical" evidence="1">
    <location>
        <begin position="51"/>
        <end position="70"/>
    </location>
</feature>
<sequence>MTFGWPLRQQGGLFVRLFQRYFFPALIIPVVVQALALYQRVDQYGVTESRYFVAVSVIWLGGLAVAYALFKPALKNLFLSLALLLIVASVGPLSATNLSVNSQIGRLEMLLQQYGMLEDGELVQAPDTLRFEHQKSISSILRYLRKRGRLDEINTWLPESERENPARVQTFAETMGIELISEYETQGIGGDRVFSLTSSDANRVRDITGFQQITPRVTLYCGDTRCVEKNPWTHTFAATAPLSARYQNELLSFELPAIKTVSFDLLAFVAAEVIRNPSHSKRELVLEQQGEDWRVRVVIDRMSVREEDSSPTGARFTLINMTFQAMLVYPH</sequence>
<evidence type="ECO:0000313" key="3">
    <source>
        <dbReference type="Proteomes" id="UP000640333"/>
    </source>
</evidence>
<keyword evidence="1" id="KW-0812">Transmembrane</keyword>
<organism evidence="2 3">
    <name type="scientific">Pontibacterium sinense</name>
    <dbReference type="NCBI Taxonomy" id="2781979"/>
    <lineage>
        <taxon>Bacteria</taxon>
        <taxon>Pseudomonadati</taxon>
        <taxon>Pseudomonadota</taxon>
        <taxon>Gammaproteobacteria</taxon>
        <taxon>Oceanospirillales</taxon>
        <taxon>Oceanospirillaceae</taxon>
        <taxon>Pontibacterium</taxon>
    </lineage>
</organism>
<keyword evidence="3" id="KW-1185">Reference proteome</keyword>
<proteinExistence type="predicted"/>
<protein>
    <submittedName>
        <fullName evidence="2">DUF4153 domain-containing protein</fullName>
    </submittedName>
</protein>
<gene>
    <name evidence="2" type="ORF">IOQ59_16145</name>
</gene>
<dbReference type="RefSeq" id="WP_193954530.1">
    <property type="nucleotide sequence ID" value="NZ_JADEYS010000018.1"/>
</dbReference>
<evidence type="ECO:0000256" key="1">
    <source>
        <dbReference type="SAM" id="Phobius"/>
    </source>
</evidence>
<dbReference type="EMBL" id="JADEYS010000018">
    <property type="protein sequence ID" value="MBE9398792.1"/>
    <property type="molecule type" value="Genomic_DNA"/>
</dbReference>
<reference evidence="2" key="1">
    <citation type="submission" date="2020-10" db="EMBL/GenBank/DDBJ databases">
        <title>Bacterium isolated from coastal waters sediment.</title>
        <authorList>
            <person name="Chen R.-J."/>
            <person name="Lu D.-C."/>
            <person name="Zhu K.-L."/>
            <person name="Du Z.-J."/>
        </authorList>
    </citation>
    <scope>NUCLEOTIDE SEQUENCE</scope>
    <source>
        <strain evidence="2">N1Y112</strain>
    </source>
</reference>
<feature type="transmembrane region" description="Helical" evidence="1">
    <location>
        <begin position="21"/>
        <end position="39"/>
    </location>
</feature>
<dbReference type="AlphaFoldDB" id="A0A8J7FD03"/>
<evidence type="ECO:0000313" key="2">
    <source>
        <dbReference type="EMBL" id="MBE9398792.1"/>
    </source>
</evidence>
<keyword evidence="1" id="KW-1133">Transmembrane helix</keyword>
<accession>A0A8J7FD03</accession>
<dbReference type="InterPro" id="IPR025291">
    <property type="entry name" value="DUF4153"/>
</dbReference>
<dbReference type="Pfam" id="PF13687">
    <property type="entry name" value="DUF4153"/>
    <property type="match status" value="1"/>
</dbReference>